<organism evidence="7 8">
    <name type="scientific">Ananas comosus</name>
    <name type="common">Pineapple</name>
    <name type="synonym">Ananas ananas</name>
    <dbReference type="NCBI Taxonomy" id="4615"/>
    <lineage>
        <taxon>Eukaryota</taxon>
        <taxon>Viridiplantae</taxon>
        <taxon>Streptophyta</taxon>
        <taxon>Embryophyta</taxon>
        <taxon>Tracheophyta</taxon>
        <taxon>Spermatophyta</taxon>
        <taxon>Magnoliopsida</taxon>
        <taxon>Liliopsida</taxon>
        <taxon>Poales</taxon>
        <taxon>Bromeliaceae</taxon>
        <taxon>Bromelioideae</taxon>
        <taxon>Ananas</taxon>
    </lineage>
</organism>
<keyword evidence="7" id="KW-1185">Reference proteome</keyword>
<gene>
    <name evidence="8" type="primary">LOC109721787</name>
</gene>
<dbReference type="InterPro" id="IPR041844">
    <property type="entry name" value="Plantacyanin"/>
</dbReference>
<evidence type="ECO:0000256" key="4">
    <source>
        <dbReference type="ARBA" id="ARBA00082491"/>
    </source>
</evidence>
<dbReference type="RefSeq" id="XP_020105161.1">
    <property type="nucleotide sequence ID" value="XM_020249572.1"/>
</dbReference>
<evidence type="ECO:0000256" key="5">
    <source>
        <dbReference type="SAM" id="SignalP"/>
    </source>
</evidence>
<keyword evidence="2" id="KW-0186">Copper</keyword>
<dbReference type="InterPro" id="IPR008972">
    <property type="entry name" value="Cupredoxin"/>
</dbReference>
<keyword evidence="1" id="KW-0479">Metal-binding</keyword>
<name>A0A6P5G969_ANACO</name>
<dbReference type="PANTHER" id="PTHR33021:SF9">
    <property type="entry name" value="PUTATIVE, EXPRESSED-RELATED"/>
    <property type="match status" value="1"/>
</dbReference>
<evidence type="ECO:0000313" key="8">
    <source>
        <dbReference type="RefSeq" id="XP_020105161.1"/>
    </source>
</evidence>
<dbReference type="GO" id="GO:0005886">
    <property type="term" value="C:plasma membrane"/>
    <property type="evidence" value="ECO:0007669"/>
    <property type="project" value="TreeGrafter"/>
</dbReference>
<keyword evidence="5" id="KW-0732">Signal</keyword>
<accession>A0A6P5G969</accession>
<dbReference type="CDD" id="cd11013">
    <property type="entry name" value="Plantacyanin"/>
    <property type="match status" value="1"/>
</dbReference>
<dbReference type="PANTHER" id="PTHR33021">
    <property type="entry name" value="BLUE COPPER PROTEIN"/>
    <property type="match status" value="1"/>
</dbReference>
<dbReference type="AlphaFoldDB" id="A0A6P5G969"/>
<sequence>MAQGRGSATLVLGLGLLFFLLMIQMTAPIVGAATYSVGDGSGWTFNAVNWPNGKTFRAGDILVFNYNPLSHNVVAVDGNGYNGCAIPTGARVFTSGSDRITLGRGTNYFICSYADHCKSGMKISVTAS</sequence>
<feature type="chain" id="PRO_5027729593" description="Plantacyanin" evidence="5">
    <location>
        <begin position="33"/>
        <end position="128"/>
    </location>
</feature>
<evidence type="ECO:0000259" key="6">
    <source>
        <dbReference type="PROSITE" id="PS51485"/>
    </source>
</evidence>
<reference evidence="7" key="1">
    <citation type="journal article" date="2015" name="Nat. Genet.">
        <title>The pineapple genome and the evolution of CAM photosynthesis.</title>
        <authorList>
            <person name="Ming R."/>
            <person name="VanBuren R."/>
            <person name="Wai C.M."/>
            <person name="Tang H."/>
            <person name="Schatz M.C."/>
            <person name="Bowers J.E."/>
            <person name="Lyons E."/>
            <person name="Wang M.L."/>
            <person name="Chen J."/>
            <person name="Biggers E."/>
            <person name="Zhang J."/>
            <person name="Huang L."/>
            <person name="Zhang L."/>
            <person name="Miao W."/>
            <person name="Zhang J."/>
            <person name="Ye Z."/>
            <person name="Miao C."/>
            <person name="Lin Z."/>
            <person name="Wang H."/>
            <person name="Zhou H."/>
            <person name="Yim W.C."/>
            <person name="Priest H.D."/>
            <person name="Zheng C."/>
            <person name="Woodhouse M."/>
            <person name="Edger P.P."/>
            <person name="Guyot R."/>
            <person name="Guo H.B."/>
            <person name="Guo H."/>
            <person name="Zheng G."/>
            <person name="Singh R."/>
            <person name="Sharma A."/>
            <person name="Min X."/>
            <person name="Zheng Y."/>
            <person name="Lee H."/>
            <person name="Gurtowski J."/>
            <person name="Sedlazeck F.J."/>
            <person name="Harkess A."/>
            <person name="McKain M.R."/>
            <person name="Liao Z."/>
            <person name="Fang J."/>
            <person name="Liu J."/>
            <person name="Zhang X."/>
            <person name="Zhang Q."/>
            <person name="Hu W."/>
            <person name="Qin Y."/>
            <person name="Wang K."/>
            <person name="Chen L.Y."/>
            <person name="Shirley N."/>
            <person name="Lin Y.R."/>
            <person name="Liu L.Y."/>
            <person name="Hernandez A.G."/>
            <person name="Wright C.L."/>
            <person name="Bulone V."/>
            <person name="Tuskan G.A."/>
            <person name="Heath K."/>
            <person name="Zee F."/>
            <person name="Moore P.H."/>
            <person name="Sunkar R."/>
            <person name="Leebens-Mack J.H."/>
            <person name="Mockler T."/>
            <person name="Bennetzen J.L."/>
            <person name="Freeling M."/>
            <person name="Sankoff D."/>
            <person name="Paterson A.H."/>
            <person name="Zhu X."/>
            <person name="Yang X."/>
            <person name="Smith J.A."/>
            <person name="Cushman J.C."/>
            <person name="Paull R.E."/>
            <person name="Yu Q."/>
        </authorList>
    </citation>
    <scope>NUCLEOTIDE SEQUENCE [LARGE SCALE GENOMIC DNA]</scope>
    <source>
        <strain evidence="7">cv. F153</strain>
    </source>
</reference>
<evidence type="ECO:0000256" key="3">
    <source>
        <dbReference type="ARBA" id="ARBA00023157"/>
    </source>
</evidence>
<dbReference type="OrthoDB" id="2011645at2759"/>
<dbReference type="Gene3D" id="2.60.40.420">
    <property type="entry name" value="Cupredoxins - blue copper proteins"/>
    <property type="match status" value="1"/>
</dbReference>
<dbReference type="GO" id="GO:0046872">
    <property type="term" value="F:metal ion binding"/>
    <property type="evidence" value="ECO:0007669"/>
    <property type="project" value="UniProtKB-KW"/>
</dbReference>
<reference evidence="8" key="2">
    <citation type="submission" date="2025-08" db="UniProtKB">
        <authorList>
            <consortium name="RefSeq"/>
        </authorList>
    </citation>
    <scope>IDENTIFICATION</scope>
    <source>
        <tissue evidence="8">Leaf</tissue>
    </source>
</reference>
<dbReference type="GeneID" id="109721787"/>
<feature type="domain" description="Phytocyanin" evidence="6">
    <location>
        <begin position="33"/>
        <end position="128"/>
    </location>
</feature>
<dbReference type="PROSITE" id="PS51485">
    <property type="entry name" value="PHYTOCYANIN"/>
    <property type="match status" value="1"/>
</dbReference>
<evidence type="ECO:0000256" key="2">
    <source>
        <dbReference type="ARBA" id="ARBA00023008"/>
    </source>
</evidence>
<dbReference type="Proteomes" id="UP000515123">
    <property type="component" value="Linkage group 15"/>
</dbReference>
<evidence type="ECO:0000313" key="7">
    <source>
        <dbReference type="Proteomes" id="UP000515123"/>
    </source>
</evidence>
<proteinExistence type="predicted"/>
<dbReference type="InterPro" id="IPR039391">
    <property type="entry name" value="Phytocyanin-like"/>
</dbReference>
<feature type="signal peptide" evidence="5">
    <location>
        <begin position="1"/>
        <end position="32"/>
    </location>
</feature>
<dbReference type="SUPFAM" id="SSF49503">
    <property type="entry name" value="Cupredoxins"/>
    <property type="match status" value="1"/>
</dbReference>
<evidence type="ECO:0000256" key="1">
    <source>
        <dbReference type="ARBA" id="ARBA00022723"/>
    </source>
</evidence>
<dbReference type="FunFam" id="2.60.40.420:FF:000013">
    <property type="entry name" value="basic blue protein-like"/>
    <property type="match status" value="1"/>
</dbReference>
<dbReference type="Pfam" id="PF02298">
    <property type="entry name" value="Cu_bind_like"/>
    <property type="match status" value="1"/>
</dbReference>
<dbReference type="GO" id="GO:0009055">
    <property type="term" value="F:electron transfer activity"/>
    <property type="evidence" value="ECO:0007669"/>
    <property type="project" value="InterPro"/>
</dbReference>
<protein>
    <recommendedName>
        <fullName evidence="4">Plantacyanin</fullName>
    </recommendedName>
</protein>
<dbReference type="Gramene" id="Aco013464.1.mrna1">
    <property type="protein sequence ID" value="Aco013464.1.mrna1"/>
    <property type="gene ID" value="Aco013464.1.path1"/>
</dbReference>
<keyword evidence="3" id="KW-1015">Disulfide bond</keyword>
<dbReference type="InterPro" id="IPR003245">
    <property type="entry name" value="Phytocyanin_dom"/>
</dbReference>